<evidence type="ECO:0000256" key="2">
    <source>
        <dbReference type="PROSITE-ProRule" id="PRU00221"/>
    </source>
</evidence>
<feature type="repeat" description="WD" evidence="2">
    <location>
        <begin position="224"/>
        <end position="264"/>
    </location>
</feature>
<feature type="non-terminal residue" evidence="3">
    <location>
        <position position="1"/>
    </location>
</feature>
<feature type="non-terminal residue" evidence="3">
    <location>
        <position position="355"/>
    </location>
</feature>
<comment type="caution">
    <text evidence="3">The sequence shown here is derived from an EMBL/GenBank/DDBJ whole genome shotgun (WGS) entry which is preliminary data.</text>
</comment>
<dbReference type="InterPro" id="IPR015943">
    <property type="entry name" value="WD40/YVTN_repeat-like_dom_sf"/>
</dbReference>
<evidence type="ECO:0000256" key="1">
    <source>
        <dbReference type="ARBA" id="ARBA00022737"/>
    </source>
</evidence>
<dbReference type="AlphaFoldDB" id="A0A813R373"/>
<organism evidence="3 5">
    <name type="scientific">Didymodactylos carnosus</name>
    <dbReference type="NCBI Taxonomy" id="1234261"/>
    <lineage>
        <taxon>Eukaryota</taxon>
        <taxon>Metazoa</taxon>
        <taxon>Spiralia</taxon>
        <taxon>Gnathifera</taxon>
        <taxon>Rotifera</taxon>
        <taxon>Eurotatoria</taxon>
        <taxon>Bdelloidea</taxon>
        <taxon>Philodinida</taxon>
        <taxon>Philodinidae</taxon>
        <taxon>Didymodactylos</taxon>
    </lineage>
</organism>
<dbReference type="Pfam" id="PF00400">
    <property type="entry name" value="WD40"/>
    <property type="match status" value="3"/>
</dbReference>
<keyword evidence="1" id="KW-0677">Repeat</keyword>
<dbReference type="Gene3D" id="2.130.10.10">
    <property type="entry name" value="YVTN repeat-like/Quinoprotein amine dehydrogenase"/>
    <property type="match status" value="1"/>
</dbReference>
<dbReference type="EMBL" id="CAJOBC010000232">
    <property type="protein sequence ID" value="CAF3557987.1"/>
    <property type="molecule type" value="Genomic_DNA"/>
</dbReference>
<keyword evidence="2" id="KW-0853">WD repeat</keyword>
<dbReference type="OrthoDB" id="75172at2759"/>
<dbReference type="SUPFAM" id="SSF50978">
    <property type="entry name" value="WD40 repeat-like"/>
    <property type="match status" value="1"/>
</dbReference>
<feature type="repeat" description="WD" evidence="2">
    <location>
        <begin position="83"/>
        <end position="124"/>
    </location>
</feature>
<gene>
    <name evidence="3" type="ORF">GPM918_LOCUS2166</name>
    <name evidence="4" type="ORF">SRO942_LOCUS2166</name>
</gene>
<evidence type="ECO:0000313" key="3">
    <source>
        <dbReference type="EMBL" id="CAF0775469.1"/>
    </source>
</evidence>
<dbReference type="PROSITE" id="PS50082">
    <property type="entry name" value="WD_REPEATS_2"/>
    <property type="match status" value="3"/>
</dbReference>
<sequence length="355" mass="40700">MWQLVRCRLEKSHTVVSPKMNANDVHDLTEHTCLSSIRPKLHKVRGDLQAACYNPFTHCLLFATEQISLLNLKLRPVLKAEIVVSHYEQILSILFCKEFKQVISCTESGVVRLWDFLTGRQIHEFRTHNGNAVTCMTLDNTGRRLITGSRDGKCCIWNYHNGQCLKTLQKSNSLEIADLTFVQVNNNCSIIAVGWDKRINVFKDDREKIKQVSLCEDEWDDDIMDGHEDDILCIAKSQGDLFATGDYSGEIIVWNMSSKKVFAKMRSEKFPSFDNNEKKTNDRLISRMTFIDSRTNRRDAANLISSGPYGMIHFWCVYKNGMLMAKFKENKAVTTTVTQVKLDSECRMLFSADSL</sequence>
<evidence type="ECO:0000313" key="5">
    <source>
        <dbReference type="Proteomes" id="UP000663829"/>
    </source>
</evidence>
<dbReference type="PANTHER" id="PTHR44324">
    <property type="entry name" value="WD40 REPEAT DOMAIN 95"/>
    <property type="match status" value="1"/>
</dbReference>
<evidence type="ECO:0000313" key="4">
    <source>
        <dbReference type="EMBL" id="CAF3557987.1"/>
    </source>
</evidence>
<protein>
    <submittedName>
        <fullName evidence="3">Uncharacterized protein</fullName>
    </submittedName>
</protein>
<dbReference type="EMBL" id="CAJNOQ010000232">
    <property type="protein sequence ID" value="CAF0775469.1"/>
    <property type="molecule type" value="Genomic_DNA"/>
</dbReference>
<reference evidence="3" key="1">
    <citation type="submission" date="2021-02" db="EMBL/GenBank/DDBJ databases">
        <authorList>
            <person name="Nowell W R."/>
        </authorList>
    </citation>
    <scope>NUCLEOTIDE SEQUENCE</scope>
</reference>
<dbReference type="Proteomes" id="UP000681722">
    <property type="component" value="Unassembled WGS sequence"/>
</dbReference>
<keyword evidence="5" id="KW-1185">Reference proteome</keyword>
<dbReference type="InterPro" id="IPR001680">
    <property type="entry name" value="WD40_rpt"/>
</dbReference>
<dbReference type="Proteomes" id="UP000663829">
    <property type="component" value="Unassembled WGS sequence"/>
</dbReference>
<dbReference type="InterPro" id="IPR051242">
    <property type="entry name" value="WD-EF-hand_domain"/>
</dbReference>
<dbReference type="SMART" id="SM00320">
    <property type="entry name" value="WD40"/>
    <property type="match status" value="4"/>
</dbReference>
<dbReference type="PANTHER" id="PTHR44324:SF4">
    <property type="entry name" value="WD40 REPEAT DOMAIN 95"/>
    <property type="match status" value="1"/>
</dbReference>
<name>A0A813R373_9BILA</name>
<accession>A0A813R373</accession>
<dbReference type="InterPro" id="IPR036322">
    <property type="entry name" value="WD40_repeat_dom_sf"/>
</dbReference>
<feature type="repeat" description="WD" evidence="2">
    <location>
        <begin position="126"/>
        <end position="167"/>
    </location>
</feature>
<proteinExistence type="predicted"/>